<gene>
    <name evidence="1" type="ORF">HMPREF9441_03239</name>
</gene>
<dbReference type="STRING" id="762968.HMPREF9441_03239"/>
<comment type="caution">
    <text evidence="1">The sequence shown here is derived from an EMBL/GenBank/DDBJ whole genome shotgun (WGS) entry which is preliminary data.</text>
</comment>
<sequence length="154" mass="17729">MQVQVLPVPQTNNRSIMKDKAVAFIRLNGWFESTLVGHGAYNGYVAVPPTNKYHGKSYWVIKDVDVHGGITFSEPVTNGEKSFMTQREYRPECVGKRNILLEDAEFITDNTEIGDDWWIFGFDTFHYGDNEYNWGKQAVIQETMNLMKQLCHTT</sequence>
<reference evidence="1 2" key="1">
    <citation type="submission" date="2011-03" db="EMBL/GenBank/DDBJ databases">
        <authorList>
            <person name="Weinstock G."/>
            <person name="Sodergren E."/>
            <person name="Clifton S."/>
            <person name="Fulton L."/>
            <person name="Fulton B."/>
            <person name="Courtney L."/>
            <person name="Fronick C."/>
            <person name="Harrison M."/>
            <person name="Strong C."/>
            <person name="Farmer C."/>
            <person name="Delahaunty K."/>
            <person name="Markovic C."/>
            <person name="Hall O."/>
            <person name="Minx P."/>
            <person name="Tomlinson C."/>
            <person name="Mitreva M."/>
            <person name="Hou S."/>
            <person name="Chen J."/>
            <person name="Wollam A."/>
            <person name="Pepin K.H."/>
            <person name="Johnson M."/>
            <person name="Bhonagiri V."/>
            <person name="Zhang X."/>
            <person name="Suruliraj S."/>
            <person name="Warren W."/>
            <person name="Chinwalla A."/>
            <person name="Mardis E.R."/>
            <person name="Wilson R.K."/>
        </authorList>
    </citation>
    <scope>NUCLEOTIDE SEQUENCE [LARGE SCALE GENOMIC DNA]</scope>
    <source>
        <strain evidence="1 2">YIT 11840</strain>
    </source>
</reference>
<dbReference type="PATRIC" id="fig|762968.3.peg.2857"/>
<dbReference type="AlphaFoldDB" id="G5SV23"/>
<evidence type="ECO:0000313" key="2">
    <source>
        <dbReference type="Proteomes" id="UP000003598"/>
    </source>
</evidence>
<evidence type="ECO:0000313" key="1">
    <source>
        <dbReference type="EMBL" id="EHG98910.1"/>
    </source>
</evidence>
<dbReference type="HOGENOM" id="CLU_1871347_0_0_10"/>
<dbReference type="EMBL" id="AFFY01000049">
    <property type="protein sequence ID" value="EHG98910.1"/>
    <property type="molecule type" value="Genomic_DNA"/>
</dbReference>
<proteinExistence type="predicted"/>
<name>G5SV23_9BACT</name>
<protein>
    <submittedName>
        <fullName evidence="1">Uncharacterized protein</fullName>
    </submittedName>
</protein>
<accession>G5SV23</accession>
<dbReference type="OrthoDB" id="1691954at2"/>
<dbReference type="Proteomes" id="UP000003598">
    <property type="component" value="Unassembled WGS sequence"/>
</dbReference>
<keyword evidence="2" id="KW-1185">Reference proteome</keyword>
<organism evidence="1 2">
    <name type="scientific">Paraprevotella clara YIT 11840</name>
    <dbReference type="NCBI Taxonomy" id="762968"/>
    <lineage>
        <taxon>Bacteria</taxon>
        <taxon>Pseudomonadati</taxon>
        <taxon>Bacteroidota</taxon>
        <taxon>Bacteroidia</taxon>
        <taxon>Bacteroidales</taxon>
        <taxon>Prevotellaceae</taxon>
        <taxon>Paraprevotella</taxon>
    </lineage>
</organism>